<protein>
    <submittedName>
        <fullName evidence="1">Uncharacterized protein</fullName>
    </submittedName>
</protein>
<organism evidence="1 2">
    <name type="scientific">Sphingobacterium gobiense</name>
    <dbReference type="NCBI Taxonomy" id="1382456"/>
    <lineage>
        <taxon>Bacteria</taxon>
        <taxon>Pseudomonadati</taxon>
        <taxon>Bacteroidota</taxon>
        <taxon>Sphingobacteriia</taxon>
        <taxon>Sphingobacteriales</taxon>
        <taxon>Sphingobacteriaceae</taxon>
        <taxon>Sphingobacterium</taxon>
    </lineage>
</organism>
<dbReference type="AlphaFoldDB" id="A0A2S9JMH4"/>
<evidence type="ECO:0000313" key="2">
    <source>
        <dbReference type="Proteomes" id="UP000238642"/>
    </source>
</evidence>
<dbReference type="Proteomes" id="UP000238642">
    <property type="component" value="Unassembled WGS sequence"/>
</dbReference>
<keyword evidence="2" id="KW-1185">Reference proteome</keyword>
<name>A0A2S9JMH4_9SPHI</name>
<gene>
    <name evidence="1" type="ORF">C5749_12610</name>
</gene>
<evidence type="ECO:0000313" key="1">
    <source>
        <dbReference type="EMBL" id="PRD54306.1"/>
    </source>
</evidence>
<dbReference type="OrthoDB" id="702555at2"/>
<sequence length="230" mass="27541">MKKKIANKDTYAGIMYSMDFMYWYTYLKRRIAKGWSAEEVSFLLGRAPFYYSDFERMHNVGRILQEERMLLDRIYQDSTTEAMTFHRERYETNEERLVRVNIEDQRFYKDYEIIIPWVLASKESYTENGKTKIRSCAVPELTFREWKEDESLESVSDATIDVREKLNRLLKSKYFKEGRAPDEIFQVVEFTGQHNLQILPKHLKDGLYNLIKAGEVCVRNVDGRYLLFEI</sequence>
<accession>A0A2S9JMH4</accession>
<proteinExistence type="predicted"/>
<comment type="caution">
    <text evidence="1">The sequence shown here is derived from an EMBL/GenBank/DDBJ whole genome shotgun (WGS) entry which is preliminary data.</text>
</comment>
<dbReference type="RefSeq" id="WP_105726527.1">
    <property type="nucleotide sequence ID" value="NZ_PVBS01000002.1"/>
</dbReference>
<dbReference type="EMBL" id="PVBS01000002">
    <property type="protein sequence ID" value="PRD54306.1"/>
    <property type="molecule type" value="Genomic_DNA"/>
</dbReference>
<reference evidence="1 2" key="1">
    <citation type="submission" date="2018-02" db="EMBL/GenBank/DDBJ databases">
        <title>The draft genome of Sphingobacterium gobiense H7.</title>
        <authorList>
            <person name="Li L."/>
            <person name="Liu L."/>
            <person name="Zhang X."/>
            <person name="Wang T."/>
            <person name="Liang L."/>
        </authorList>
    </citation>
    <scope>NUCLEOTIDE SEQUENCE [LARGE SCALE GENOMIC DNA]</scope>
    <source>
        <strain evidence="1 2">ACCC 05757</strain>
    </source>
</reference>